<dbReference type="GO" id="GO:0005667">
    <property type="term" value="C:transcription regulator complex"/>
    <property type="evidence" value="ECO:0007669"/>
    <property type="project" value="TreeGrafter"/>
</dbReference>
<feature type="domain" description="Nuclear receptor" evidence="11">
    <location>
        <begin position="78"/>
        <end position="153"/>
    </location>
</feature>
<keyword evidence="5" id="KW-0805">Transcription regulation</keyword>
<dbReference type="PANTHER" id="PTHR24085">
    <property type="entry name" value="NUCLEAR HORMONE RECEPTOR"/>
    <property type="match status" value="1"/>
</dbReference>
<dbReference type="PROSITE" id="PS00031">
    <property type="entry name" value="NUCLEAR_REC_DBD_1"/>
    <property type="match status" value="1"/>
</dbReference>
<evidence type="ECO:0000256" key="1">
    <source>
        <dbReference type="ARBA" id="ARBA00008092"/>
    </source>
</evidence>
<keyword evidence="6" id="KW-0238">DNA-binding</keyword>
<dbReference type="GeneID" id="103679782"/>
<dbReference type="Gene3D" id="3.30.50.10">
    <property type="entry name" value="Erythroid Transcription Factor GATA-1, subunit A"/>
    <property type="match status" value="1"/>
</dbReference>
<dbReference type="KEGG" id="umr:103679782"/>
<dbReference type="GO" id="GO:0008270">
    <property type="term" value="F:zinc ion binding"/>
    <property type="evidence" value="ECO:0007669"/>
    <property type="project" value="UniProtKB-KW"/>
</dbReference>
<dbReference type="GO" id="GO:0005654">
    <property type="term" value="C:nucleoplasm"/>
    <property type="evidence" value="ECO:0007669"/>
    <property type="project" value="UniProtKB-ARBA"/>
</dbReference>
<dbReference type="RefSeq" id="XP_008707553.1">
    <property type="nucleotide sequence ID" value="XM_008709331.2"/>
</dbReference>
<keyword evidence="7" id="KW-0804">Transcription</keyword>
<dbReference type="Pfam" id="PF00105">
    <property type="entry name" value="zf-C4"/>
    <property type="match status" value="1"/>
</dbReference>
<dbReference type="GO" id="GO:0000981">
    <property type="term" value="F:DNA-binding transcription factor activity, RNA polymerase II-specific"/>
    <property type="evidence" value="ECO:0007669"/>
    <property type="project" value="TreeGrafter"/>
</dbReference>
<dbReference type="SUPFAM" id="SSF57716">
    <property type="entry name" value="Glucocorticoid receptor-like (DNA-binding domain)"/>
    <property type="match status" value="1"/>
</dbReference>
<comment type="similarity">
    <text evidence="1">Belongs to the nuclear hormone receptor family. NR1 subfamily.</text>
</comment>
<dbReference type="GO" id="GO:0035259">
    <property type="term" value="F:nuclear glucocorticoid receptor binding"/>
    <property type="evidence" value="ECO:0007669"/>
    <property type="project" value="TreeGrafter"/>
</dbReference>
<dbReference type="PANTHER" id="PTHR24085:SF5">
    <property type="entry name" value="RETINOIC ACID RECEPTOR BETA"/>
    <property type="match status" value="1"/>
</dbReference>
<keyword evidence="4" id="KW-0862">Zinc</keyword>
<keyword evidence="2" id="KW-0479">Metal-binding</keyword>
<evidence type="ECO:0000256" key="3">
    <source>
        <dbReference type="ARBA" id="ARBA00022771"/>
    </source>
</evidence>
<evidence type="ECO:0000313" key="13">
    <source>
        <dbReference type="RefSeq" id="XP_008707553.1"/>
    </source>
</evidence>
<reference evidence="13" key="1">
    <citation type="submission" date="2025-08" db="UniProtKB">
        <authorList>
            <consortium name="RefSeq"/>
        </authorList>
    </citation>
    <scope>IDENTIFICATION</scope>
    <source>
        <tissue evidence="13">Whole blood</tissue>
    </source>
</reference>
<proteinExistence type="inferred from homology"/>
<evidence type="ECO:0000256" key="10">
    <source>
        <dbReference type="SAM" id="MobiDB-lite"/>
    </source>
</evidence>
<gene>
    <name evidence="13" type="primary">LOC103679782</name>
</gene>
<dbReference type="GO" id="GO:0000978">
    <property type="term" value="F:RNA polymerase II cis-regulatory region sequence-specific DNA binding"/>
    <property type="evidence" value="ECO:0007669"/>
    <property type="project" value="TreeGrafter"/>
</dbReference>
<evidence type="ECO:0000313" key="12">
    <source>
        <dbReference type="Proteomes" id="UP000261680"/>
    </source>
</evidence>
<keyword evidence="3" id="KW-0863">Zinc-finger</keyword>
<dbReference type="FunFam" id="3.30.50.10:FF:000004">
    <property type="entry name" value="Retinoic acid receptor beta isoform"/>
    <property type="match status" value="1"/>
</dbReference>
<keyword evidence="9" id="KW-0539">Nucleus</keyword>
<dbReference type="GO" id="GO:0071376">
    <property type="term" value="P:cellular response to corticotropin-releasing hormone stimulus"/>
    <property type="evidence" value="ECO:0007669"/>
    <property type="project" value="TreeGrafter"/>
</dbReference>
<sequence>MFDCMDVLSVSPGQILDFYTASPSSCMLQEKALKACFSGLTQTEWQHRHTAQSIETQSTSSEELVPSPPSPLPPPRVYKPCFVCQDKSSGYHYGVSACEGCKGFFRRSIQKNMIYTCHRDKNCVINKVTRNRCQYCRLQKCFEVGMSKECKWSLQKLRFYLCLFYKYDLLSFQNRVMQDMIRGTQT</sequence>
<evidence type="ECO:0000256" key="9">
    <source>
        <dbReference type="ARBA" id="ARBA00023242"/>
    </source>
</evidence>
<dbReference type="PROSITE" id="PS51030">
    <property type="entry name" value="NUCLEAR_REC_DBD_2"/>
    <property type="match status" value="1"/>
</dbReference>
<dbReference type="InterPro" id="IPR001628">
    <property type="entry name" value="Znf_hrmn_rcpt"/>
</dbReference>
<dbReference type="AlphaFoldDB" id="A0A384DKL5"/>
<feature type="compositionally biased region" description="Low complexity" evidence="10">
    <location>
        <begin position="52"/>
        <end position="65"/>
    </location>
</feature>
<evidence type="ECO:0000259" key="11">
    <source>
        <dbReference type="PROSITE" id="PS51030"/>
    </source>
</evidence>
<keyword evidence="12" id="KW-1185">Reference proteome</keyword>
<evidence type="ECO:0000256" key="8">
    <source>
        <dbReference type="ARBA" id="ARBA00023170"/>
    </source>
</evidence>
<evidence type="ECO:0000256" key="7">
    <source>
        <dbReference type="ARBA" id="ARBA00023163"/>
    </source>
</evidence>
<dbReference type="SMART" id="SM00399">
    <property type="entry name" value="ZnF_C4"/>
    <property type="match status" value="1"/>
</dbReference>
<dbReference type="CDD" id="cd06964">
    <property type="entry name" value="NR_DBD_RAR"/>
    <property type="match status" value="1"/>
</dbReference>
<dbReference type="Proteomes" id="UP000261680">
    <property type="component" value="Unplaced"/>
</dbReference>
<keyword evidence="8" id="KW-0675">Receptor</keyword>
<organism evidence="12 13">
    <name type="scientific">Ursus maritimus</name>
    <name type="common">Polar bear</name>
    <name type="synonym">Thalarctos maritimus</name>
    <dbReference type="NCBI Taxonomy" id="29073"/>
    <lineage>
        <taxon>Eukaryota</taxon>
        <taxon>Metazoa</taxon>
        <taxon>Chordata</taxon>
        <taxon>Craniata</taxon>
        <taxon>Vertebrata</taxon>
        <taxon>Euteleostomi</taxon>
        <taxon>Mammalia</taxon>
        <taxon>Eutheria</taxon>
        <taxon>Laurasiatheria</taxon>
        <taxon>Carnivora</taxon>
        <taxon>Caniformia</taxon>
        <taxon>Ursidae</taxon>
        <taxon>Ursus</taxon>
    </lineage>
</organism>
<protein>
    <submittedName>
        <fullName evidence="13">Retinoic acid receptor beta-like</fullName>
    </submittedName>
</protein>
<dbReference type="OrthoDB" id="6081310at2759"/>
<evidence type="ECO:0000256" key="6">
    <source>
        <dbReference type="ARBA" id="ARBA00023125"/>
    </source>
</evidence>
<dbReference type="InterPro" id="IPR047159">
    <property type="entry name" value="NR_DBD_RAR"/>
</dbReference>
<evidence type="ECO:0000256" key="2">
    <source>
        <dbReference type="ARBA" id="ARBA00022723"/>
    </source>
</evidence>
<feature type="region of interest" description="Disordered" evidence="10">
    <location>
        <begin position="48"/>
        <end position="72"/>
    </location>
</feature>
<dbReference type="PRINTS" id="PR00047">
    <property type="entry name" value="STROIDFINGER"/>
</dbReference>
<name>A0A384DKL5_URSMA</name>
<evidence type="ECO:0000256" key="4">
    <source>
        <dbReference type="ARBA" id="ARBA00022833"/>
    </source>
</evidence>
<dbReference type="InterPro" id="IPR013088">
    <property type="entry name" value="Znf_NHR/GATA"/>
</dbReference>
<accession>A0A384DKL5</accession>
<evidence type="ECO:0000256" key="5">
    <source>
        <dbReference type="ARBA" id="ARBA00023015"/>
    </source>
</evidence>